<evidence type="ECO:0000256" key="1">
    <source>
        <dbReference type="ARBA" id="ARBA00008348"/>
    </source>
</evidence>
<name>A0A5B8MM60_9CHLO</name>
<dbReference type="Gene3D" id="3.10.290.10">
    <property type="entry name" value="RNA-binding S4 domain"/>
    <property type="match status" value="1"/>
</dbReference>
<feature type="region of interest" description="Disordered" evidence="4">
    <location>
        <begin position="115"/>
        <end position="138"/>
    </location>
</feature>
<sequence length="290" mass="31954">MRLGKALALAGVASRRKSEDVVFSGRVAVNGEVVMKPETRVTWGRDKIELDGVPLLTPPSSASASSSGAGAREAFTKFHFMLNKPKGYMCSSDESCKKSVLDLFRPWIENYMDKQGREAGRRRSKGSQDGSIEEEDQAESLALPPRLFTVGRLDVATTGLLLVTNDGAWAQEISHPKYGVLKEYVVTCATKVKLAQLEKIAEGTEVENTFVVPKRVEGFDYRTGDPKYEYKVKIVVGEGKKHEVRELVASAGLKVTALKRIRIGALSLNDLPIGKFRGLKKKELELPKKN</sequence>
<evidence type="ECO:0000259" key="5">
    <source>
        <dbReference type="SMART" id="SM00363"/>
    </source>
</evidence>
<dbReference type="InterPro" id="IPR000748">
    <property type="entry name" value="PsdUridine_synth_RsuA/RluB/E/F"/>
</dbReference>
<protein>
    <submittedName>
        <fullName evidence="6">Pseudouridine synthase</fullName>
    </submittedName>
</protein>
<dbReference type="GO" id="GO:0006364">
    <property type="term" value="P:rRNA processing"/>
    <property type="evidence" value="ECO:0007669"/>
    <property type="project" value="UniProtKB-ARBA"/>
</dbReference>
<dbReference type="GO" id="GO:0001522">
    <property type="term" value="P:pseudouridine synthesis"/>
    <property type="evidence" value="ECO:0007669"/>
    <property type="project" value="InterPro"/>
</dbReference>
<dbReference type="InterPro" id="IPR050343">
    <property type="entry name" value="RsuA_PseudoU_synthase"/>
</dbReference>
<dbReference type="InterPro" id="IPR020094">
    <property type="entry name" value="TruA/RsuA/RluB/E/F_N"/>
</dbReference>
<dbReference type="SMART" id="SM00363">
    <property type="entry name" value="S4"/>
    <property type="match status" value="1"/>
</dbReference>
<proteinExistence type="inferred from homology"/>
<dbReference type="InterPro" id="IPR002942">
    <property type="entry name" value="S4_RNA-bd"/>
</dbReference>
<dbReference type="Gene3D" id="3.30.70.1560">
    <property type="entry name" value="Alpha-L RNA-binding motif"/>
    <property type="match status" value="1"/>
</dbReference>
<keyword evidence="7" id="KW-1185">Reference proteome</keyword>
<dbReference type="InterPro" id="IPR042092">
    <property type="entry name" value="PsdUridine_s_RsuA/RluB/E/F_cat"/>
</dbReference>
<keyword evidence="3" id="KW-0694">RNA-binding</keyword>
<evidence type="ECO:0000256" key="3">
    <source>
        <dbReference type="PROSITE-ProRule" id="PRU00182"/>
    </source>
</evidence>
<evidence type="ECO:0000256" key="4">
    <source>
        <dbReference type="SAM" id="MobiDB-lite"/>
    </source>
</evidence>
<dbReference type="PROSITE" id="PS01149">
    <property type="entry name" value="PSI_RSU"/>
    <property type="match status" value="1"/>
</dbReference>
<reference evidence="6 7" key="1">
    <citation type="submission" date="2018-07" db="EMBL/GenBank/DDBJ databases">
        <title>The complete nuclear genome of the prasinophyte Chloropicon primus (CCMP1205).</title>
        <authorList>
            <person name="Pombert J.-F."/>
            <person name="Otis C."/>
            <person name="Turmel M."/>
            <person name="Lemieux C."/>
        </authorList>
    </citation>
    <scope>NUCLEOTIDE SEQUENCE [LARGE SCALE GENOMIC DNA]</scope>
    <source>
        <strain evidence="6 7">CCMP1205</strain>
    </source>
</reference>
<dbReference type="InterPro" id="IPR020103">
    <property type="entry name" value="PsdUridine_synth_cat_dom_sf"/>
</dbReference>
<evidence type="ECO:0000256" key="2">
    <source>
        <dbReference type="ARBA" id="ARBA00023235"/>
    </source>
</evidence>
<dbReference type="GO" id="GO:0009982">
    <property type="term" value="F:pseudouridine synthase activity"/>
    <property type="evidence" value="ECO:0007669"/>
    <property type="project" value="InterPro"/>
</dbReference>
<dbReference type="AlphaFoldDB" id="A0A5B8MM60"/>
<evidence type="ECO:0000313" key="7">
    <source>
        <dbReference type="Proteomes" id="UP000316726"/>
    </source>
</evidence>
<dbReference type="Pfam" id="PF01479">
    <property type="entry name" value="S4"/>
    <property type="match status" value="1"/>
</dbReference>
<keyword evidence="2" id="KW-0413">Isomerase</keyword>
<organism evidence="6 7">
    <name type="scientific">Chloropicon primus</name>
    <dbReference type="NCBI Taxonomy" id="1764295"/>
    <lineage>
        <taxon>Eukaryota</taxon>
        <taxon>Viridiplantae</taxon>
        <taxon>Chlorophyta</taxon>
        <taxon>Chloropicophyceae</taxon>
        <taxon>Chloropicales</taxon>
        <taxon>Chloropicaceae</taxon>
        <taxon>Chloropicon</taxon>
    </lineage>
</organism>
<dbReference type="OrthoDB" id="440619at2759"/>
<dbReference type="SUPFAM" id="SSF55120">
    <property type="entry name" value="Pseudouridine synthase"/>
    <property type="match status" value="1"/>
</dbReference>
<feature type="domain" description="RNA-binding S4" evidence="5">
    <location>
        <begin position="1"/>
        <end position="59"/>
    </location>
</feature>
<dbReference type="InterPro" id="IPR036986">
    <property type="entry name" value="S4_RNA-bd_sf"/>
</dbReference>
<evidence type="ECO:0000313" key="6">
    <source>
        <dbReference type="EMBL" id="QDZ21114.1"/>
    </source>
</evidence>
<comment type="similarity">
    <text evidence="1">Belongs to the pseudouridine synthase RsuA family.</text>
</comment>
<dbReference type="STRING" id="1764295.A0A5B8MM60"/>
<dbReference type="GO" id="GO:0003723">
    <property type="term" value="F:RNA binding"/>
    <property type="evidence" value="ECO:0007669"/>
    <property type="project" value="UniProtKB-KW"/>
</dbReference>
<dbReference type="SUPFAM" id="SSF55174">
    <property type="entry name" value="Alpha-L RNA-binding motif"/>
    <property type="match status" value="1"/>
</dbReference>
<dbReference type="PANTHER" id="PTHR47683:SF2">
    <property type="entry name" value="RNA-BINDING S4 DOMAIN-CONTAINING PROTEIN"/>
    <property type="match status" value="1"/>
</dbReference>
<dbReference type="NCBIfam" id="TIGR00093">
    <property type="entry name" value="pseudouridine synthase"/>
    <property type="match status" value="1"/>
</dbReference>
<dbReference type="Pfam" id="PF00849">
    <property type="entry name" value="PseudoU_synth_2"/>
    <property type="match status" value="1"/>
</dbReference>
<dbReference type="EMBL" id="CP031038">
    <property type="protein sequence ID" value="QDZ21114.1"/>
    <property type="molecule type" value="Genomic_DNA"/>
</dbReference>
<gene>
    <name evidence="6" type="ORF">A3770_05p36320</name>
</gene>
<dbReference type="InterPro" id="IPR018496">
    <property type="entry name" value="PsdUridine_synth_RsuA/RluB_CS"/>
</dbReference>
<dbReference type="Gene3D" id="3.30.70.580">
    <property type="entry name" value="Pseudouridine synthase I, catalytic domain, N-terminal subdomain"/>
    <property type="match status" value="1"/>
</dbReference>
<dbReference type="Proteomes" id="UP000316726">
    <property type="component" value="Chromosome 5"/>
</dbReference>
<dbReference type="InterPro" id="IPR006145">
    <property type="entry name" value="PsdUridine_synth_RsuA/RluA"/>
</dbReference>
<dbReference type="PANTHER" id="PTHR47683">
    <property type="entry name" value="PSEUDOURIDINE SYNTHASE FAMILY PROTEIN-RELATED"/>
    <property type="match status" value="1"/>
</dbReference>
<accession>A0A5B8MM60</accession>
<dbReference type="CDD" id="cd00165">
    <property type="entry name" value="S4"/>
    <property type="match status" value="1"/>
</dbReference>
<dbReference type="PROSITE" id="PS50889">
    <property type="entry name" value="S4"/>
    <property type="match status" value="1"/>
</dbReference>